<dbReference type="Gene3D" id="1.25.10.10">
    <property type="entry name" value="Leucine-rich Repeat Variant"/>
    <property type="match status" value="3"/>
</dbReference>
<organism evidence="4">
    <name type="scientific">Albugo laibachii Nc14</name>
    <dbReference type="NCBI Taxonomy" id="890382"/>
    <lineage>
        <taxon>Eukaryota</taxon>
        <taxon>Sar</taxon>
        <taxon>Stramenopiles</taxon>
        <taxon>Oomycota</taxon>
        <taxon>Peronosporomycetes</taxon>
        <taxon>Albuginales</taxon>
        <taxon>Albuginaceae</taxon>
        <taxon>Albugo</taxon>
    </lineage>
</organism>
<dbReference type="SUPFAM" id="SSF48371">
    <property type="entry name" value="ARM repeat"/>
    <property type="match status" value="2"/>
</dbReference>
<dbReference type="GO" id="GO:0000226">
    <property type="term" value="P:microtubule cytoskeleton organization"/>
    <property type="evidence" value="ECO:0007669"/>
    <property type="project" value="TreeGrafter"/>
</dbReference>
<dbReference type="GO" id="GO:0005881">
    <property type="term" value="C:cytoplasmic microtubule"/>
    <property type="evidence" value="ECO:0007669"/>
    <property type="project" value="TreeGrafter"/>
</dbReference>
<dbReference type="GO" id="GO:0008017">
    <property type="term" value="F:microtubule binding"/>
    <property type="evidence" value="ECO:0007669"/>
    <property type="project" value="TreeGrafter"/>
</dbReference>
<dbReference type="AlphaFoldDB" id="F0WBU7"/>
<dbReference type="InterPro" id="IPR024395">
    <property type="entry name" value="CLASP_N_dom"/>
</dbReference>
<dbReference type="HOGENOM" id="CLU_002943_0_0_1"/>
<sequence>MQTLEELYTYSGPSLWTLLQEKGVRSTHIKDITERCKYRSVESRVISNGSIHGTGDNFARFQALLSSTKAKITVVPKESIPAVSAKKTPNNEISSEKKTTNTTAQFTERDLEKELLKLQTDLASPNDWERRVGALKALRMITMKIKGQEPLVMLLSQRLRAFRSQLCEQIGDLRSSVSREACHTIEVLVQVLQEEFNSHAECLVLSLLKATCVTIQVISTSADKTIRSIVRSSHDGFAKILTKFLDGTRSKNQLLRYNCVLYMTMILQYWNPASITKQRSHYAQALPMILQDADSEVRAQARKCYWQFHHLFKEEAIECLKRLDPSVQRNVYDDAARDSAEFDRDTSQQIEFPVSKHEAGAEKLSEPLLGKRSQDKVVLQSNPDSKFQYQASRNGAHESDNISPKSPESDSASVKVLAAGGNLSGPRRVLGAALASNFQPDSLLLRSTFGTGPVRVESIGSLKADAKNGVKEGSLINPLSSTLRVTQAPGAKKAGDSESYAISSQGTMCWKPGRILQNVPSTSFKSTRTESSQDARSRPNEKSLKGAVGPKRCMMNATNSDEDSVSDAFSGTAGENNNTNVNISQDNTDTTATEGLNNGSIRARLHAFYAGITNNGWSHRLDALQRLSALLSQSENIRFGKQNEDKLLACMVKELADPHYRVAQYALEVFLVFLRSHEPVSHISKHTKAMLPRLFQKAVDSKELNRKHAREVLDFVAARLEIPVLVSHLLPLITDGGNVKMKCLVCQYMTQLLPSAKAFFKDANENAKNIRNLLNKIAQALHGDSPLSHTQACGDLLVATKKAYSHEVDQAIMSLAPGKRQVIIRALSSRGVRVGTSKTADNNHNAPMQIVPAEEYKEAANASEVVDAIPSEVADRLNAPVLSTQRTDPPVDANVMDNLPTAEPAVFDGVIDEPGPRVSVVSEETQNLDRQLKLLALKDNSERSLKRILLEITKMIKSHSIDFWKQNRDRLLFHLVARLHPHDQEQNINTLKVVRRLLERYPSHLEPFLHDLVHQLMDYTTQRHKLISYIAESCLQKIVSDEDNAHAALVILLSNCSSSQPKATLITTLHLIRTALSSIRPADTSALPVQSDLLTTLLEMLNHSCSEVRKNAVDCIVRYYYLMNGDDGMLKYISEHTDALKYRLVAIYIEQEAKKNQIDTKDLKTLDNEPAEIPATNEEFF</sequence>
<dbReference type="Pfam" id="PF21040">
    <property type="entry name" value="CEP104-like_TOG"/>
    <property type="match status" value="1"/>
</dbReference>
<reference evidence="4" key="1">
    <citation type="journal article" date="2011" name="PLoS Biol.">
        <title>Gene gain and loss during evolution of obligate parasitism in the white rust pathogen of Arabidopsis thaliana.</title>
        <authorList>
            <person name="Kemen E."/>
            <person name="Gardiner A."/>
            <person name="Schultz-Larsen T."/>
            <person name="Kemen A.C."/>
            <person name="Balmuth A.L."/>
            <person name="Robert-Seilaniantz A."/>
            <person name="Bailey K."/>
            <person name="Holub E."/>
            <person name="Studholme D.J."/>
            <person name="Maclean D."/>
            <person name="Jones J.D."/>
        </authorList>
    </citation>
    <scope>NUCLEOTIDE SEQUENCE</scope>
</reference>
<dbReference type="GO" id="GO:0000278">
    <property type="term" value="P:mitotic cell cycle"/>
    <property type="evidence" value="ECO:0007669"/>
    <property type="project" value="UniProtKB-ARBA"/>
</dbReference>
<gene>
    <name evidence="4" type="primary">AlNc14C53G4138</name>
    <name evidence="4" type="ORF">ALNC14_047670</name>
</gene>
<feature type="compositionally biased region" description="Polar residues" evidence="2">
    <location>
        <begin position="567"/>
        <end position="595"/>
    </location>
</feature>
<feature type="compositionally biased region" description="Basic and acidic residues" evidence="2">
    <location>
        <begin position="354"/>
        <end position="365"/>
    </location>
</feature>
<feature type="domain" description="TOG" evidence="3">
    <location>
        <begin position="110"/>
        <end position="344"/>
    </location>
</feature>
<dbReference type="EMBL" id="FR824098">
    <property type="protein sequence ID" value="CCA18624.1"/>
    <property type="molecule type" value="Genomic_DNA"/>
</dbReference>
<dbReference type="InterPro" id="IPR000357">
    <property type="entry name" value="HEAT"/>
</dbReference>
<proteinExistence type="predicted"/>
<feature type="region of interest" description="Disordered" evidence="2">
    <location>
        <begin position="391"/>
        <end position="412"/>
    </location>
</feature>
<evidence type="ECO:0000259" key="3">
    <source>
        <dbReference type="SMART" id="SM01349"/>
    </source>
</evidence>
<dbReference type="InterPro" id="IPR016024">
    <property type="entry name" value="ARM-type_fold"/>
</dbReference>
<evidence type="ECO:0000313" key="4">
    <source>
        <dbReference type="EMBL" id="CCA18624.1"/>
    </source>
</evidence>
<feature type="compositionally biased region" description="Polar residues" evidence="2">
    <location>
        <begin position="401"/>
        <end position="412"/>
    </location>
</feature>
<dbReference type="Pfam" id="PF02985">
    <property type="entry name" value="HEAT"/>
    <property type="match status" value="1"/>
</dbReference>
<feature type="region of interest" description="Disordered" evidence="2">
    <location>
        <begin position="519"/>
        <end position="595"/>
    </location>
</feature>
<reference evidence="4" key="2">
    <citation type="submission" date="2011-02" db="EMBL/GenBank/DDBJ databases">
        <authorList>
            <person name="MacLean D."/>
        </authorList>
    </citation>
    <scope>NUCLEOTIDE SEQUENCE</scope>
</reference>
<feature type="compositionally biased region" description="Basic and acidic residues" evidence="2">
    <location>
        <begin position="527"/>
        <end position="544"/>
    </location>
</feature>
<evidence type="ECO:0000256" key="2">
    <source>
        <dbReference type="SAM" id="MobiDB-lite"/>
    </source>
</evidence>
<dbReference type="GO" id="GO:0005819">
    <property type="term" value="C:spindle"/>
    <property type="evidence" value="ECO:0007669"/>
    <property type="project" value="UniProtKB-ARBA"/>
</dbReference>
<dbReference type="PANTHER" id="PTHR21567">
    <property type="entry name" value="CLASP"/>
    <property type="match status" value="1"/>
</dbReference>
<dbReference type="SMART" id="SM01349">
    <property type="entry name" value="TOG"/>
    <property type="match status" value="2"/>
</dbReference>
<keyword evidence="1" id="KW-0677">Repeat</keyword>
<accession>F0WBU7</accession>
<name>F0WBU7_9STRA</name>
<dbReference type="InterPro" id="IPR034085">
    <property type="entry name" value="TOG"/>
</dbReference>
<dbReference type="Pfam" id="PF12348">
    <property type="entry name" value="CLASP_N"/>
    <property type="match status" value="1"/>
</dbReference>
<protein>
    <submittedName>
        <fullName evidence="4">CLIPassociating protein putative</fullName>
    </submittedName>
</protein>
<dbReference type="PANTHER" id="PTHR21567:SF9">
    <property type="entry name" value="CLIP-ASSOCIATING PROTEIN"/>
    <property type="match status" value="1"/>
</dbReference>
<dbReference type="InterPro" id="IPR011989">
    <property type="entry name" value="ARM-like"/>
</dbReference>
<feature type="region of interest" description="Disordered" evidence="2">
    <location>
        <begin position="338"/>
        <end position="367"/>
    </location>
</feature>
<evidence type="ECO:0000256" key="1">
    <source>
        <dbReference type="ARBA" id="ARBA00022737"/>
    </source>
</evidence>
<feature type="domain" description="TOG" evidence="3">
    <location>
        <begin position="594"/>
        <end position="836"/>
    </location>
</feature>